<keyword evidence="4" id="KW-0131">Cell cycle</keyword>
<evidence type="ECO:0000256" key="3">
    <source>
        <dbReference type="ARBA" id="ARBA00022737"/>
    </source>
</evidence>
<dbReference type="PANTHER" id="PTHR16484">
    <property type="entry name" value="PARTITIONING DEFECTIVE 3 RELATED"/>
    <property type="match status" value="1"/>
</dbReference>
<feature type="compositionally biased region" description="Low complexity" evidence="5">
    <location>
        <begin position="639"/>
        <end position="655"/>
    </location>
</feature>
<feature type="compositionally biased region" description="Low complexity" evidence="5">
    <location>
        <begin position="871"/>
        <end position="885"/>
    </location>
</feature>
<name>A0ABN7AW66_9HEMI</name>
<feature type="region of interest" description="Disordered" evidence="5">
    <location>
        <begin position="1076"/>
        <end position="1112"/>
    </location>
</feature>
<dbReference type="Pfam" id="PF00595">
    <property type="entry name" value="PDZ"/>
    <property type="match status" value="3"/>
</dbReference>
<feature type="compositionally biased region" description="Polar residues" evidence="5">
    <location>
        <begin position="762"/>
        <end position="772"/>
    </location>
</feature>
<evidence type="ECO:0000256" key="4">
    <source>
        <dbReference type="ARBA" id="ARBA00023306"/>
    </source>
</evidence>
<dbReference type="EMBL" id="AP028915">
    <property type="protein sequence ID" value="BES96432.1"/>
    <property type="molecule type" value="Genomic_DNA"/>
</dbReference>
<feature type="region of interest" description="Disordered" evidence="5">
    <location>
        <begin position="751"/>
        <end position="772"/>
    </location>
</feature>
<keyword evidence="2" id="KW-0132">Cell division</keyword>
<keyword evidence="3" id="KW-0677">Repeat</keyword>
<dbReference type="Gene3D" id="2.30.42.10">
    <property type="match status" value="3"/>
</dbReference>
<dbReference type="InterPro" id="IPR052213">
    <property type="entry name" value="PAR3"/>
</dbReference>
<evidence type="ECO:0000256" key="2">
    <source>
        <dbReference type="ARBA" id="ARBA00022618"/>
    </source>
</evidence>
<feature type="domain" description="PDZ" evidence="6">
    <location>
        <begin position="299"/>
        <end position="385"/>
    </location>
</feature>
<dbReference type="CDD" id="cd23059">
    <property type="entry name" value="PDZ3_Par3-like"/>
    <property type="match status" value="1"/>
</dbReference>
<dbReference type="CDD" id="cd23058">
    <property type="entry name" value="PDZ2_Par3-like"/>
    <property type="match status" value="1"/>
</dbReference>
<protein>
    <recommendedName>
        <fullName evidence="6">PDZ domain-containing protein</fullName>
    </recommendedName>
</protein>
<feature type="region of interest" description="Disordered" evidence="5">
    <location>
        <begin position="92"/>
        <end position="116"/>
    </location>
</feature>
<evidence type="ECO:0000256" key="5">
    <source>
        <dbReference type="SAM" id="MobiDB-lite"/>
    </source>
</evidence>
<feature type="compositionally biased region" description="Pro residues" evidence="5">
    <location>
        <begin position="389"/>
        <end position="407"/>
    </location>
</feature>
<feature type="compositionally biased region" description="Basic and acidic residues" evidence="5">
    <location>
        <begin position="934"/>
        <end position="944"/>
    </location>
</feature>
<gene>
    <name evidence="7" type="ORF">NTJ_09243</name>
</gene>
<feature type="region of interest" description="Disordered" evidence="5">
    <location>
        <begin position="899"/>
        <end position="944"/>
    </location>
</feature>
<comment type="similarity">
    <text evidence="1">Belongs to the PAR3 family.</text>
</comment>
<accession>A0ABN7AW66</accession>
<evidence type="ECO:0000256" key="1">
    <source>
        <dbReference type="ARBA" id="ARBA00005358"/>
    </source>
</evidence>
<feature type="region of interest" description="Disordered" evidence="5">
    <location>
        <begin position="633"/>
        <end position="655"/>
    </location>
</feature>
<feature type="region of interest" description="Disordered" evidence="5">
    <location>
        <begin position="845"/>
        <end position="886"/>
    </location>
</feature>
<organism evidence="7 8">
    <name type="scientific">Nesidiocoris tenuis</name>
    <dbReference type="NCBI Taxonomy" id="355587"/>
    <lineage>
        <taxon>Eukaryota</taxon>
        <taxon>Metazoa</taxon>
        <taxon>Ecdysozoa</taxon>
        <taxon>Arthropoda</taxon>
        <taxon>Hexapoda</taxon>
        <taxon>Insecta</taxon>
        <taxon>Pterygota</taxon>
        <taxon>Neoptera</taxon>
        <taxon>Paraneoptera</taxon>
        <taxon>Hemiptera</taxon>
        <taxon>Heteroptera</taxon>
        <taxon>Panheteroptera</taxon>
        <taxon>Cimicomorpha</taxon>
        <taxon>Miridae</taxon>
        <taxon>Dicyphina</taxon>
        <taxon>Nesidiocoris</taxon>
    </lineage>
</organism>
<dbReference type="PANTHER" id="PTHR16484:SF17">
    <property type="entry name" value="BAZOOKA, ISOFORM B"/>
    <property type="match status" value="1"/>
</dbReference>
<feature type="compositionally biased region" description="Basic and acidic residues" evidence="5">
    <location>
        <begin position="1164"/>
        <end position="1178"/>
    </location>
</feature>
<feature type="region of interest" description="Disordered" evidence="5">
    <location>
        <begin position="1125"/>
        <end position="1178"/>
    </location>
</feature>
<feature type="region of interest" description="Disordered" evidence="5">
    <location>
        <begin position="1284"/>
        <end position="1319"/>
    </location>
</feature>
<dbReference type="InterPro" id="IPR021922">
    <property type="entry name" value="Par3/HAL_N"/>
</dbReference>
<feature type="region of interest" description="Disordered" evidence="5">
    <location>
        <begin position="1027"/>
        <end position="1061"/>
    </location>
</feature>
<dbReference type="Gene3D" id="3.10.20.90">
    <property type="entry name" value="Phosphatidylinositol 3-kinase Catalytic Subunit, Chain A, domain 1"/>
    <property type="match status" value="1"/>
</dbReference>
<feature type="domain" description="PDZ" evidence="6">
    <location>
        <begin position="460"/>
        <end position="545"/>
    </location>
</feature>
<evidence type="ECO:0000313" key="7">
    <source>
        <dbReference type="EMBL" id="BES96432.1"/>
    </source>
</evidence>
<feature type="region of interest" description="Disordered" evidence="5">
    <location>
        <begin position="267"/>
        <end position="292"/>
    </location>
</feature>
<dbReference type="PROSITE" id="PS50106">
    <property type="entry name" value="PDZ"/>
    <property type="match status" value="3"/>
</dbReference>
<dbReference type="InterPro" id="IPR036034">
    <property type="entry name" value="PDZ_sf"/>
</dbReference>
<dbReference type="Proteomes" id="UP001307889">
    <property type="component" value="Chromosome 7"/>
</dbReference>
<dbReference type="Pfam" id="PF12053">
    <property type="entry name" value="Par3_HAL_N_term"/>
    <property type="match status" value="1"/>
</dbReference>
<feature type="compositionally biased region" description="Polar residues" evidence="5">
    <location>
        <begin position="282"/>
        <end position="292"/>
    </location>
</feature>
<proteinExistence type="inferred from homology"/>
<evidence type="ECO:0000313" key="8">
    <source>
        <dbReference type="Proteomes" id="UP001307889"/>
    </source>
</evidence>
<keyword evidence="8" id="KW-1185">Reference proteome</keyword>
<feature type="compositionally biased region" description="Low complexity" evidence="5">
    <location>
        <begin position="1130"/>
        <end position="1147"/>
    </location>
</feature>
<dbReference type="SMART" id="SM00228">
    <property type="entry name" value="PDZ"/>
    <property type="match status" value="3"/>
</dbReference>
<feature type="compositionally biased region" description="Basic and acidic residues" evidence="5">
    <location>
        <begin position="912"/>
        <end position="924"/>
    </location>
</feature>
<sequence length="1409" mass="155143">MLEHCSSGSGCRQVAGKLANNVCSIFNWKQKYDVAKLQKKNNVDQKFGNLGSENWVDVHSLQTQRDGGILDPDDRLHDVADDREQIIANFGEGEGAHHGGGDGASGSSVGTSSPDLFQAADNFQTDIEVTNEQIASGVPGPLQVRRGSEPALNQLLPNNGVDVTNGHGIGIPVPNSNISKRWSAAPLITEPRDRPPGRKDDRVLNQMNGYEDKWRTHVEEEEPVTLRPPPAFARDGSNRLSIQFFGDNGYRWCDAAEKAMHNRLQSLSLPREHKRREPLGQAHNSPVLESSSELNDGTDFIVLDTGGGSLGLHVVPDYDALGRERGLLVQGVEPGGRVDADGRLNVNDRIIEINGNILLHQPFNIVQEIFRDSLRSQELRLRVVKGCKPMPPPPTTPKKNPPPPTFPKPSLTQERAEPITMVEGEERCIMGNKIATTRKIPAAGASLQTGNTRKLGKKVEINLTKGQFGLGFSVTTRDNPAGGNAPICIKNILPKGAAVEDGRLRPGDRLLSVDGIDLTGKTQADVVALLRNVPHGASVHLVVSRHVDGVTTSPNVSMSLDGMTTPPEAAIPATIPTTRVPEKLLINQNNNINKTTSSTDSQDDNSVYPWRQREIITLDIPIHDSEKAGLGVSVKGKQSSTNSANSTSGSVNNTTNGANPVDLGIFIKNVIQGGAASRDGRLKTNDQLLNVNGISLLGQSNASAMETLRRALLRTDGPVVGHITITIARKLAHRSDSISSLLTDSSANTETFGCRIDESPPGENSGNSENSDQTVIFQPYKNHIDSFRNPALDRVTGQPTSLPHMPSSLRNESYYRATHQTSILLNGSASGKLMAPTINMPPPETVIIEDDSSPYMTNHTQRQESSESKISQGQQRNSTSSSQTTNDVAYASQLSLDEGGGFSRDAFGRQSMSEKRHAALDAKSTDTYQRNKKAREEREMAKKEGRLIRVNSAESVAKSDNNNDVKFQLGPSLGMKKSSSLESLQTMVQEMQMSENDEGSFRTQNGTRIVRGRGCNESFRAAVDRLDPLAEDDGESPLGRQPSLNTSLDSKSSKGKKKASLLKGIGSMFRFGKNRKEVGSLTGNGPIAAQTGPPNPEDEREAARKAARDEQHRIQEQYQRLMQKQNEYRQQQQPPVPHHQQQQQLPPSHGLPSKDQQTMGLPKDNGHSTNHRDQRESDLQMVREELEAKYGRLDEPSRTERINQLRAEHQRRHQERRGLYPLDDAEERYEHHMKQRLENGDLDNAVTMNRPGSRVGITDPSRFSHYVNYHEIQQHLKEEIAAVKLRRPKPSTSSLNPTDESRRQQHYHSQRQASRDPVHRPVSNFYEYESVQAVLRAQAIMDSGSLSRRDGTQNVHINGGSHLPSQHRYSQINYAQAYPTYGRSYGKQTGPFVTHVTIRETQPKKIGGS</sequence>
<reference evidence="7 8" key="1">
    <citation type="submission" date="2023-09" db="EMBL/GenBank/DDBJ databases">
        <title>Nesidiocoris tenuis whole genome shotgun sequence.</title>
        <authorList>
            <person name="Shibata T."/>
            <person name="Shimoda M."/>
            <person name="Kobayashi T."/>
            <person name="Uehara T."/>
        </authorList>
    </citation>
    <scope>NUCLEOTIDE SEQUENCE [LARGE SCALE GENOMIC DNA]</scope>
    <source>
        <strain evidence="7 8">Japan</strain>
    </source>
</reference>
<evidence type="ECO:0000259" key="6">
    <source>
        <dbReference type="PROSITE" id="PS50106"/>
    </source>
</evidence>
<feature type="domain" description="PDZ" evidence="6">
    <location>
        <begin position="619"/>
        <end position="711"/>
    </location>
</feature>
<dbReference type="SUPFAM" id="SSF50156">
    <property type="entry name" value="PDZ domain-like"/>
    <property type="match status" value="3"/>
</dbReference>
<dbReference type="InterPro" id="IPR001478">
    <property type="entry name" value="PDZ"/>
</dbReference>
<feature type="region of interest" description="Disordered" evidence="5">
    <location>
        <begin position="386"/>
        <end position="413"/>
    </location>
</feature>
<feature type="compositionally biased region" description="Basic and acidic residues" evidence="5">
    <location>
        <begin position="1101"/>
        <end position="1112"/>
    </location>
</feature>